<protein>
    <submittedName>
        <fullName evidence="1">Uncharacterized protein</fullName>
    </submittedName>
</protein>
<accession>A0A8T0H226</accession>
<evidence type="ECO:0000313" key="1">
    <source>
        <dbReference type="EMBL" id="KAG0565936.1"/>
    </source>
</evidence>
<dbReference type="AlphaFoldDB" id="A0A8T0H226"/>
<dbReference type="EMBL" id="CM026428">
    <property type="protein sequence ID" value="KAG0565936.1"/>
    <property type="molecule type" value="Genomic_DNA"/>
</dbReference>
<gene>
    <name evidence="1" type="ORF">KC19_7G024800</name>
</gene>
<keyword evidence="2" id="KW-1185">Reference proteome</keyword>
<organism evidence="1 2">
    <name type="scientific">Ceratodon purpureus</name>
    <name type="common">Fire moss</name>
    <name type="synonym">Dicranum purpureum</name>
    <dbReference type="NCBI Taxonomy" id="3225"/>
    <lineage>
        <taxon>Eukaryota</taxon>
        <taxon>Viridiplantae</taxon>
        <taxon>Streptophyta</taxon>
        <taxon>Embryophyta</taxon>
        <taxon>Bryophyta</taxon>
        <taxon>Bryophytina</taxon>
        <taxon>Bryopsida</taxon>
        <taxon>Dicranidae</taxon>
        <taxon>Pseudoditrichales</taxon>
        <taxon>Ditrichaceae</taxon>
        <taxon>Ceratodon</taxon>
    </lineage>
</organism>
<proteinExistence type="predicted"/>
<comment type="caution">
    <text evidence="1">The sequence shown here is derived from an EMBL/GenBank/DDBJ whole genome shotgun (WGS) entry which is preliminary data.</text>
</comment>
<name>A0A8T0H226_CERPU</name>
<sequence length="100" mass="11767">MLESLRVEFILSSRVFARNEVGTHLLFDMVKMLFRILVLCSILHFEFPIVDFIRISKPLAYLHKSFYIKTLNQKRLASYSGNKNEHRLLKGLALIQQGHY</sequence>
<dbReference type="Proteomes" id="UP000822688">
    <property type="component" value="Chromosome 7"/>
</dbReference>
<evidence type="ECO:0000313" key="2">
    <source>
        <dbReference type="Proteomes" id="UP000822688"/>
    </source>
</evidence>
<reference evidence="1" key="1">
    <citation type="submission" date="2020-06" db="EMBL/GenBank/DDBJ databases">
        <title>WGS assembly of Ceratodon purpureus strain R40.</title>
        <authorList>
            <person name="Carey S.B."/>
            <person name="Jenkins J."/>
            <person name="Shu S."/>
            <person name="Lovell J.T."/>
            <person name="Sreedasyam A."/>
            <person name="Maumus F."/>
            <person name="Tiley G.P."/>
            <person name="Fernandez-Pozo N."/>
            <person name="Barry K."/>
            <person name="Chen C."/>
            <person name="Wang M."/>
            <person name="Lipzen A."/>
            <person name="Daum C."/>
            <person name="Saski C.A."/>
            <person name="Payton A.C."/>
            <person name="Mcbreen J.C."/>
            <person name="Conrad R.E."/>
            <person name="Kollar L.M."/>
            <person name="Olsson S."/>
            <person name="Huttunen S."/>
            <person name="Landis J.B."/>
            <person name="Wickett N.J."/>
            <person name="Johnson M.G."/>
            <person name="Rensing S.A."/>
            <person name="Grimwood J."/>
            <person name="Schmutz J."/>
            <person name="Mcdaniel S.F."/>
        </authorList>
    </citation>
    <scope>NUCLEOTIDE SEQUENCE</scope>
    <source>
        <strain evidence="1">R40</strain>
    </source>
</reference>